<dbReference type="CDD" id="cd00501">
    <property type="entry name" value="Peptidase_C15"/>
    <property type="match status" value="1"/>
</dbReference>
<evidence type="ECO:0000313" key="8">
    <source>
        <dbReference type="Proteomes" id="UP000594364"/>
    </source>
</evidence>
<gene>
    <name evidence="7" type="ORF">C2857_005216</name>
</gene>
<dbReference type="OrthoDB" id="407146at2759"/>
<organism evidence="7 8">
    <name type="scientific">Epichloe festucae (strain Fl1)</name>
    <dbReference type="NCBI Taxonomy" id="877507"/>
    <lineage>
        <taxon>Eukaryota</taxon>
        <taxon>Fungi</taxon>
        <taxon>Dikarya</taxon>
        <taxon>Ascomycota</taxon>
        <taxon>Pezizomycotina</taxon>
        <taxon>Sordariomycetes</taxon>
        <taxon>Hypocreomycetidae</taxon>
        <taxon>Hypocreales</taxon>
        <taxon>Clavicipitaceae</taxon>
        <taxon>Epichloe</taxon>
    </lineage>
</organism>
<protein>
    <recommendedName>
        <fullName evidence="9">Pyroglutamyl peptidase type I</fullName>
    </recommendedName>
</protein>
<keyword evidence="8" id="KW-1185">Reference proteome</keyword>
<dbReference type="InterPro" id="IPR036440">
    <property type="entry name" value="Peptidase_C15-like_sf"/>
</dbReference>
<reference evidence="7 8" key="1">
    <citation type="journal article" date="2018" name="PLoS Genet.">
        <title>Repeat elements organise 3D genome structure and mediate transcription in the filamentous fungus Epichloe festucae.</title>
        <authorList>
            <person name="Winter D.J."/>
            <person name="Ganley A.R.D."/>
            <person name="Young C.A."/>
            <person name="Liachko I."/>
            <person name="Schardl C.L."/>
            <person name="Dupont P.Y."/>
            <person name="Berry D."/>
            <person name="Ram A."/>
            <person name="Scott B."/>
            <person name="Cox M.P."/>
        </authorList>
    </citation>
    <scope>NUCLEOTIDE SEQUENCE [LARGE SCALE GENOMIC DNA]</scope>
    <source>
        <strain evidence="7 8">Fl1</strain>
    </source>
</reference>
<proteinExistence type="inferred from homology"/>
<dbReference type="SUPFAM" id="SSF53182">
    <property type="entry name" value="Pyrrolidone carboxyl peptidase (pyroglutamate aminopeptidase)"/>
    <property type="match status" value="1"/>
</dbReference>
<dbReference type="GO" id="GO:0016920">
    <property type="term" value="F:pyroglutamyl-peptidase activity"/>
    <property type="evidence" value="ECO:0007669"/>
    <property type="project" value="InterPro"/>
</dbReference>
<name>A0A7S9KSM6_EPIFF</name>
<dbReference type="PANTHER" id="PTHR23402:SF1">
    <property type="entry name" value="PYROGLUTAMYL-PEPTIDASE I"/>
    <property type="match status" value="1"/>
</dbReference>
<feature type="region of interest" description="Disordered" evidence="6">
    <location>
        <begin position="120"/>
        <end position="139"/>
    </location>
</feature>
<dbReference type="InterPro" id="IPR000816">
    <property type="entry name" value="Peptidase_C15"/>
</dbReference>
<dbReference type="AlphaFoldDB" id="A0A7S9KSM6"/>
<evidence type="ECO:0000256" key="2">
    <source>
        <dbReference type="ARBA" id="ARBA00022490"/>
    </source>
</evidence>
<keyword evidence="2" id="KW-0963">Cytoplasm</keyword>
<accession>A0A7S9KSM6</accession>
<dbReference type="Gene3D" id="3.40.630.20">
    <property type="entry name" value="Peptidase C15, pyroglutamyl peptidase I-like"/>
    <property type="match status" value="1"/>
</dbReference>
<evidence type="ECO:0000256" key="1">
    <source>
        <dbReference type="ARBA" id="ARBA00006641"/>
    </source>
</evidence>
<keyword evidence="3" id="KW-0645">Protease</keyword>
<dbReference type="PANTHER" id="PTHR23402">
    <property type="entry name" value="PROTEASE FAMILY C15 PYROGLUTAMYL-PEPTIDASE I-RELATED"/>
    <property type="match status" value="1"/>
</dbReference>
<evidence type="ECO:0000256" key="6">
    <source>
        <dbReference type="SAM" id="MobiDB-lite"/>
    </source>
</evidence>
<dbReference type="EMBL" id="CP031387">
    <property type="protein sequence ID" value="QPH01027.1"/>
    <property type="molecule type" value="Genomic_DNA"/>
</dbReference>
<dbReference type="Pfam" id="PF01470">
    <property type="entry name" value="Peptidase_C15"/>
    <property type="match status" value="1"/>
</dbReference>
<evidence type="ECO:0008006" key="9">
    <source>
        <dbReference type="Google" id="ProtNLM"/>
    </source>
</evidence>
<dbReference type="GO" id="GO:0006508">
    <property type="term" value="P:proteolysis"/>
    <property type="evidence" value="ECO:0007669"/>
    <property type="project" value="UniProtKB-KW"/>
</dbReference>
<evidence type="ECO:0000256" key="3">
    <source>
        <dbReference type="ARBA" id="ARBA00022670"/>
    </source>
</evidence>
<comment type="similarity">
    <text evidence="1">Belongs to the peptidase C15 family.</text>
</comment>
<evidence type="ECO:0000313" key="7">
    <source>
        <dbReference type="EMBL" id="QPH01027.1"/>
    </source>
</evidence>
<keyword evidence="4" id="KW-0378">Hydrolase</keyword>
<sequence>MGSQINDPQEFVVLVTGFLPFRPQWPVNPSWEIAKGLPSHLPPLRAKDPDAREKVHTPPVRILVHPEPLRVNYKLVREVVPSFWDTYQGCKVDVVIHIGMTGPRTYYQIERRAHRRGYRNADVDSELPEEGTDGRPDDPDWIWHDLPDEIISDLDIDDVHKRWQAYSSKDMDLRISEDPGRFLCDWIYYCSLSHLLRSNRPKKACFFHVPCDASDESVLQGRELAINLVRAIAESEMSVKQKEPESNGVAE</sequence>
<keyword evidence="5" id="KW-0788">Thiol protease</keyword>
<dbReference type="Proteomes" id="UP000594364">
    <property type="component" value="Chromosome 3"/>
</dbReference>
<dbReference type="InterPro" id="IPR016125">
    <property type="entry name" value="Peptidase_C15-like"/>
</dbReference>
<evidence type="ECO:0000256" key="4">
    <source>
        <dbReference type="ARBA" id="ARBA00022801"/>
    </source>
</evidence>
<evidence type="ECO:0000256" key="5">
    <source>
        <dbReference type="ARBA" id="ARBA00022807"/>
    </source>
</evidence>
<dbReference type="GO" id="GO:0005829">
    <property type="term" value="C:cytosol"/>
    <property type="evidence" value="ECO:0007669"/>
    <property type="project" value="InterPro"/>
</dbReference>